<accession>A0A8S5UMB9</accession>
<name>A0A8S5UMB9_9CAUD</name>
<proteinExistence type="predicted"/>
<protein>
    <submittedName>
        <fullName evidence="1">Baseplate wedge protein</fullName>
    </submittedName>
</protein>
<organism evidence="1">
    <name type="scientific">Myoviridae sp. ctCo31</name>
    <dbReference type="NCBI Taxonomy" id="2825053"/>
    <lineage>
        <taxon>Viruses</taxon>
        <taxon>Duplodnaviria</taxon>
        <taxon>Heunggongvirae</taxon>
        <taxon>Uroviricota</taxon>
        <taxon>Caudoviricetes</taxon>
    </lineage>
</organism>
<evidence type="ECO:0000313" key="1">
    <source>
        <dbReference type="EMBL" id="DAF95649.1"/>
    </source>
</evidence>
<dbReference type="EMBL" id="BK016109">
    <property type="protein sequence ID" value="DAF95649.1"/>
    <property type="molecule type" value="Genomic_DNA"/>
</dbReference>
<sequence length="45" mass="5129">MEVLVLTDKDQVLSTEYGVLYTSPEKLFTVEFVLSQDKSTVYAKI</sequence>
<reference evidence="1" key="1">
    <citation type="journal article" date="2021" name="Proc. Natl. Acad. Sci. U.S.A.">
        <title>A Catalog of Tens of Thousands of Viruses from Human Metagenomes Reveals Hidden Associations with Chronic Diseases.</title>
        <authorList>
            <person name="Tisza M.J."/>
            <person name="Buck C.B."/>
        </authorList>
    </citation>
    <scope>NUCLEOTIDE SEQUENCE</scope>
    <source>
        <strain evidence="1">CtCo31</strain>
    </source>
</reference>